<evidence type="ECO:0000313" key="3">
    <source>
        <dbReference type="Proteomes" id="UP000186817"/>
    </source>
</evidence>
<organism evidence="2 3">
    <name type="scientific">Symbiodinium microadriaticum</name>
    <name type="common">Dinoflagellate</name>
    <name type="synonym">Zooxanthella microadriatica</name>
    <dbReference type="NCBI Taxonomy" id="2951"/>
    <lineage>
        <taxon>Eukaryota</taxon>
        <taxon>Sar</taxon>
        <taxon>Alveolata</taxon>
        <taxon>Dinophyceae</taxon>
        <taxon>Suessiales</taxon>
        <taxon>Symbiodiniaceae</taxon>
        <taxon>Symbiodinium</taxon>
    </lineage>
</organism>
<name>A0A1Q9EYT0_SYMMI</name>
<comment type="caution">
    <text evidence="2">The sequence shown here is derived from an EMBL/GenBank/DDBJ whole genome shotgun (WGS) entry which is preliminary data.</text>
</comment>
<accession>A0A1Q9EYT0</accession>
<dbReference type="Proteomes" id="UP000186817">
    <property type="component" value="Unassembled WGS sequence"/>
</dbReference>
<keyword evidence="3" id="KW-1185">Reference proteome</keyword>
<gene>
    <name evidence="2" type="ORF">AK812_SmicGene3430</name>
</gene>
<evidence type="ECO:0000256" key="1">
    <source>
        <dbReference type="SAM" id="MobiDB-lite"/>
    </source>
</evidence>
<dbReference type="AlphaFoldDB" id="A0A1Q9EYT0"/>
<evidence type="ECO:0000313" key="2">
    <source>
        <dbReference type="EMBL" id="OLQ12600.1"/>
    </source>
</evidence>
<feature type="region of interest" description="Disordered" evidence="1">
    <location>
        <begin position="247"/>
        <end position="269"/>
    </location>
</feature>
<sequence>MLGTGTSKKSTRRFPEEEPRCDSAASSFKRDLEPILTDALQNSVEEHVLTLRTPPAQVGSHSCEHGVDSWCEDMATRFARLDRRQRLALQELLEVAEKVPSRPATQSGESSGKQKLRELFDAFGWPGTNGAVYAFLRPAAAKLDALLAILSAAAAYPEDVLLLRSQEEAIMSNLTLECRERNCRAISFSLASMLRQLPAGLLANQRFLVTNSQDVVKTKCRDFDDSFRKSLVQKQAQAEMTAFRKIEPEEDNEIVEPGQDEEDEEDKRRGDDASVWVSWLRRHRLHQMMRFDGEQLRLDGIMHRPALSEGDSFRARAQSNGEVSVDVALPEQPDADGLGSFLSWW</sequence>
<dbReference type="OrthoDB" id="10433637at2759"/>
<feature type="region of interest" description="Disordered" evidence="1">
    <location>
        <begin position="1"/>
        <end position="27"/>
    </location>
</feature>
<feature type="compositionally biased region" description="Acidic residues" evidence="1">
    <location>
        <begin position="248"/>
        <end position="265"/>
    </location>
</feature>
<protein>
    <submittedName>
        <fullName evidence="2">Uncharacterized protein</fullName>
    </submittedName>
</protein>
<reference evidence="2 3" key="1">
    <citation type="submission" date="2016-02" db="EMBL/GenBank/DDBJ databases">
        <title>Genome analysis of coral dinoflagellate symbionts highlights evolutionary adaptations to a symbiotic lifestyle.</title>
        <authorList>
            <person name="Aranda M."/>
            <person name="Li Y."/>
            <person name="Liew Y.J."/>
            <person name="Baumgarten S."/>
            <person name="Simakov O."/>
            <person name="Wilson M."/>
            <person name="Piel J."/>
            <person name="Ashoor H."/>
            <person name="Bougouffa S."/>
            <person name="Bajic V.B."/>
            <person name="Ryu T."/>
            <person name="Ravasi T."/>
            <person name="Bayer T."/>
            <person name="Micklem G."/>
            <person name="Kim H."/>
            <person name="Bhak J."/>
            <person name="Lajeunesse T.C."/>
            <person name="Voolstra C.R."/>
        </authorList>
    </citation>
    <scope>NUCLEOTIDE SEQUENCE [LARGE SCALE GENOMIC DNA]</scope>
    <source>
        <strain evidence="2 3">CCMP2467</strain>
    </source>
</reference>
<proteinExistence type="predicted"/>
<dbReference type="EMBL" id="LSRX01000040">
    <property type="protein sequence ID" value="OLQ12600.1"/>
    <property type="molecule type" value="Genomic_DNA"/>
</dbReference>